<organism evidence="2 3">
    <name type="scientific">Lactarius akahatsu</name>
    <dbReference type="NCBI Taxonomy" id="416441"/>
    <lineage>
        <taxon>Eukaryota</taxon>
        <taxon>Fungi</taxon>
        <taxon>Dikarya</taxon>
        <taxon>Basidiomycota</taxon>
        <taxon>Agaricomycotina</taxon>
        <taxon>Agaricomycetes</taxon>
        <taxon>Russulales</taxon>
        <taxon>Russulaceae</taxon>
        <taxon>Lactarius</taxon>
    </lineage>
</organism>
<feature type="non-terminal residue" evidence="2">
    <location>
        <position position="115"/>
    </location>
</feature>
<proteinExistence type="predicted"/>
<keyword evidence="3" id="KW-1185">Reference proteome</keyword>
<keyword evidence="1" id="KW-0472">Membrane</keyword>
<evidence type="ECO:0000256" key="1">
    <source>
        <dbReference type="SAM" id="Phobius"/>
    </source>
</evidence>
<dbReference type="EMBL" id="JAKELL010000029">
    <property type="protein sequence ID" value="KAH8990796.1"/>
    <property type="molecule type" value="Genomic_DNA"/>
</dbReference>
<evidence type="ECO:0000313" key="2">
    <source>
        <dbReference type="EMBL" id="KAH8990796.1"/>
    </source>
</evidence>
<evidence type="ECO:0000313" key="3">
    <source>
        <dbReference type="Proteomes" id="UP001201163"/>
    </source>
</evidence>
<accession>A0AAD4LEL3</accession>
<keyword evidence="1" id="KW-0812">Transmembrane</keyword>
<sequence>MSRHDDPRDSSLETRFTIPQSWKGQDSVDGLATSGMFLAGLIMVTRNRFLAWPSLLLGASAWINQHPLRTKEGGSPPIGNLMLACFALVSAYLPLFLKTGSTAAAAKQVPLDYTP</sequence>
<comment type="caution">
    <text evidence="2">The sequence shown here is derived from an EMBL/GenBank/DDBJ whole genome shotgun (WGS) entry which is preliminary data.</text>
</comment>
<feature type="transmembrane region" description="Helical" evidence="1">
    <location>
        <begin position="77"/>
        <end position="97"/>
    </location>
</feature>
<dbReference type="Proteomes" id="UP001201163">
    <property type="component" value="Unassembled WGS sequence"/>
</dbReference>
<feature type="transmembrane region" description="Helical" evidence="1">
    <location>
        <begin position="49"/>
        <end position="65"/>
    </location>
</feature>
<keyword evidence="1" id="KW-1133">Transmembrane helix</keyword>
<dbReference type="AlphaFoldDB" id="A0AAD4LEL3"/>
<name>A0AAD4LEL3_9AGAM</name>
<reference evidence="2" key="1">
    <citation type="submission" date="2022-01" db="EMBL/GenBank/DDBJ databases">
        <title>Comparative genomics reveals a dynamic genome evolution in the ectomycorrhizal milk-cap (Lactarius) mushrooms.</title>
        <authorList>
            <consortium name="DOE Joint Genome Institute"/>
            <person name="Lebreton A."/>
            <person name="Tang N."/>
            <person name="Kuo A."/>
            <person name="LaButti K."/>
            <person name="Drula E."/>
            <person name="Barry K."/>
            <person name="Clum A."/>
            <person name="Lipzen A."/>
            <person name="Mousain D."/>
            <person name="Ng V."/>
            <person name="Wang R."/>
            <person name="Wang X."/>
            <person name="Dai Y."/>
            <person name="Henrissat B."/>
            <person name="Grigoriev I.V."/>
            <person name="Guerin-Laguette A."/>
            <person name="Yu F."/>
            <person name="Martin F.M."/>
        </authorList>
    </citation>
    <scope>NUCLEOTIDE SEQUENCE</scope>
    <source>
        <strain evidence="2">QP</strain>
    </source>
</reference>
<gene>
    <name evidence="2" type="ORF">EDB92DRAFT_1863237</name>
</gene>
<protein>
    <submittedName>
        <fullName evidence="2">Uncharacterized protein</fullName>
    </submittedName>
</protein>